<evidence type="ECO:0000313" key="9">
    <source>
        <dbReference type="EMBL" id="APD73840.1"/>
    </source>
</evidence>
<keyword evidence="5" id="KW-0472">Membrane</keyword>
<evidence type="ECO:0000256" key="2">
    <source>
        <dbReference type="ARBA" id="ARBA00004609"/>
    </source>
</evidence>
<organism evidence="9">
    <name type="scientific">Trypanosoma brucei</name>
    <dbReference type="NCBI Taxonomy" id="5691"/>
    <lineage>
        <taxon>Eukaryota</taxon>
        <taxon>Discoba</taxon>
        <taxon>Euglenozoa</taxon>
        <taxon>Kinetoplastea</taxon>
        <taxon>Metakinetoplastina</taxon>
        <taxon>Trypanosomatida</taxon>
        <taxon>Trypanosomatidae</taxon>
        <taxon>Trypanosoma</taxon>
    </lineage>
</organism>
<comment type="function">
    <text evidence="1">VSG forms a coat on the surface of the parasite. The trypanosome evades the immune response of the host by expressing a series of antigenically distinct VSGs from an estimated 1000 VSG genes.</text>
</comment>
<feature type="chain" id="PRO_5012746267" evidence="8">
    <location>
        <begin position="22"/>
        <end position="487"/>
    </location>
</feature>
<dbReference type="GO" id="GO:0098552">
    <property type="term" value="C:side of membrane"/>
    <property type="evidence" value="ECO:0007669"/>
    <property type="project" value="UniProtKB-KW"/>
</dbReference>
<comment type="subcellular location">
    <subcellularLocation>
        <location evidence="2">Cell membrane</location>
        <topology evidence="2">Lipid-anchor</topology>
        <topology evidence="2">GPI-anchor</topology>
    </subcellularLocation>
</comment>
<keyword evidence="3" id="KW-1003">Cell membrane</keyword>
<dbReference type="EMBL" id="KX699884">
    <property type="protein sequence ID" value="APD73840.1"/>
    <property type="molecule type" value="Genomic_DNA"/>
</dbReference>
<dbReference type="SUPFAM" id="SSF118251">
    <property type="entry name" value="Variant surface glycoprotein MITAT 1.2, VSG 221, C-terminal domain"/>
    <property type="match status" value="1"/>
</dbReference>
<proteinExistence type="predicted"/>
<name>A0A1J0R7T5_9TRYP</name>
<dbReference type="VEuPathDB" id="TriTrypDB:Tb427_000389300"/>
<evidence type="ECO:0000256" key="8">
    <source>
        <dbReference type="SAM" id="SignalP"/>
    </source>
</evidence>
<evidence type="ECO:0000256" key="6">
    <source>
        <dbReference type="ARBA" id="ARBA00023180"/>
    </source>
</evidence>
<evidence type="ECO:0000256" key="4">
    <source>
        <dbReference type="ARBA" id="ARBA00022622"/>
    </source>
</evidence>
<reference evidence="9" key="1">
    <citation type="submission" date="2016-08" db="EMBL/GenBank/DDBJ databases">
        <title>VSG repertoire of Trypanosoma brucei EATRO 1125.</title>
        <authorList>
            <person name="Cross G.A."/>
        </authorList>
    </citation>
    <scope>NUCLEOTIDE SEQUENCE</scope>
    <source>
        <strain evidence="9">EATRO 1125</strain>
    </source>
</reference>
<evidence type="ECO:0000256" key="3">
    <source>
        <dbReference type="ARBA" id="ARBA00022475"/>
    </source>
</evidence>
<dbReference type="GO" id="GO:0005886">
    <property type="term" value="C:plasma membrane"/>
    <property type="evidence" value="ECO:0007669"/>
    <property type="project" value="UniProtKB-SubCell"/>
</dbReference>
<keyword evidence="6" id="KW-0325">Glycoprotein</keyword>
<keyword evidence="7" id="KW-0449">Lipoprotein</keyword>
<evidence type="ECO:0000256" key="7">
    <source>
        <dbReference type="ARBA" id="ARBA00023288"/>
    </source>
</evidence>
<accession>A0A1J0R7T5</accession>
<protein>
    <submittedName>
        <fullName evidence="9">Variant surface glycoprotein 1125.1685</fullName>
    </submittedName>
</protein>
<feature type="signal peptide" evidence="8">
    <location>
        <begin position="1"/>
        <end position="21"/>
    </location>
</feature>
<dbReference type="VEuPathDB" id="TriTrypDB:Tb1125.Tb11.v5.0137"/>
<evidence type="ECO:0000256" key="5">
    <source>
        <dbReference type="ARBA" id="ARBA00023136"/>
    </source>
</evidence>
<dbReference type="AlphaFoldDB" id="A0A1J0R7T5"/>
<keyword evidence="8" id="KW-0732">Signal</keyword>
<sequence>MIQALALGLVVSVLTTIPALATLAIYKAESTTPCDEIVFLTKLIDEYTQKALSTFTQEQTLQDEVQILQQAACKFAGEEQAKRFQALHALALLKLQAARQQTQQATNILEATKILEARRAQLRLLLHNNQIAKPTLASTRASTNLPGYKSGNTNTYCEITATFPSKDFEACDKPPAGRSRITWAAENLKEVDALKLTDDKHFKPTVRTTKVLVVGTEASATTTATYPGFCHNGGTNVADATDLLGLTPLEPAHKQYTLTETKIGTTATKGAACTADLGGEAYNTKTHTVTAAQTAQAICKLRDHTVTYITSIGDETGDTLTQNEHMQQIADLILKGEVPKGQAGDKQKESVKTLFGDLKGSVSDKLLKPLATAEIQYTLKGDTKKHKVGADSNTENVHYAVAACYHNKLKKMQEVTEISMPQQTKDEDCAGKGKDKCNSDYCELKGDKCVAREGVKAEGKDGKTANTTGSNLFVIHKAPLWLAFVLL</sequence>
<dbReference type="InterPro" id="IPR027446">
    <property type="entry name" value="VSG_C_dom_sf"/>
</dbReference>
<keyword evidence="4" id="KW-0336">GPI-anchor</keyword>
<evidence type="ECO:0000256" key="1">
    <source>
        <dbReference type="ARBA" id="ARBA00002523"/>
    </source>
</evidence>
<dbReference type="VEuPathDB" id="TriTrypDB:Tb11.v5.0137"/>